<evidence type="ECO:0000313" key="2">
    <source>
        <dbReference type="EMBL" id="PSN60268.1"/>
    </source>
</evidence>
<evidence type="ECO:0000259" key="1">
    <source>
        <dbReference type="Pfam" id="PF06985"/>
    </source>
</evidence>
<dbReference type="InterPro" id="IPR052895">
    <property type="entry name" value="HetReg/Transcr_Mod"/>
</dbReference>
<accession>A0A2T2N5H3</accession>
<dbReference type="Pfam" id="PF26639">
    <property type="entry name" value="Het-6_barrel"/>
    <property type="match status" value="1"/>
</dbReference>
<evidence type="ECO:0000313" key="3">
    <source>
        <dbReference type="Proteomes" id="UP000240883"/>
    </source>
</evidence>
<dbReference type="EMBL" id="KZ678150">
    <property type="protein sequence ID" value="PSN60268.1"/>
    <property type="molecule type" value="Genomic_DNA"/>
</dbReference>
<keyword evidence="3" id="KW-1185">Reference proteome</keyword>
<dbReference type="Proteomes" id="UP000240883">
    <property type="component" value="Unassembled WGS sequence"/>
</dbReference>
<dbReference type="AlphaFoldDB" id="A0A2T2N5H3"/>
<dbReference type="InterPro" id="IPR010730">
    <property type="entry name" value="HET"/>
</dbReference>
<dbReference type="PANTHER" id="PTHR24148:SF64">
    <property type="entry name" value="HETEROKARYON INCOMPATIBILITY DOMAIN-CONTAINING PROTEIN"/>
    <property type="match status" value="1"/>
</dbReference>
<proteinExistence type="predicted"/>
<dbReference type="STRING" id="1448308.A0A2T2N5H3"/>
<dbReference type="Pfam" id="PF06985">
    <property type="entry name" value="HET"/>
    <property type="match status" value="1"/>
</dbReference>
<gene>
    <name evidence="2" type="ORF">BS50DRAFT_579418</name>
</gene>
<reference evidence="2 3" key="1">
    <citation type="journal article" date="2018" name="Front. Microbiol.">
        <title>Genome-Wide Analysis of Corynespora cassiicola Leaf Fall Disease Putative Effectors.</title>
        <authorList>
            <person name="Lopez D."/>
            <person name="Ribeiro S."/>
            <person name="Label P."/>
            <person name="Fumanal B."/>
            <person name="Venisse J.S."/>
            <person name="Kohler A."/>
            <person name="de Oliveira R.R."/>
            <person name="Labutti K."/>
            <person name="Lipzen A."/>
            <person name="Lail K."/>
            <person name="Bauer D."/>
            <person name="Ohm R.A."/>
            <person name="Barry K.W."/>
            <person name="Spatafora J."/>
            <person name="Grigoriev I.V."/>
            <person name="Martin F.M."/>
            <person name="Pujade-Renaud V."/>
        </authorList>
    </citation>
    <scope>NUCLEOTIDE SEQUENCE [LARGE SCALE GENOMIC DNA]</scope>
    <source>
        <strain evidence="2 3">Philippines</strain>
    </source>
</reference>
<name>A0A2T2N5H3_CORCC</name>
<dbReference type="OrthoDB" id="5416609at2759"/>
<protein>
    <recommendedName>
        <fullName evidence="1">Heterokaryon incompatibility domain-containing protein</fullName>
    </recommendedName>
</protein>
<feature type="domain" description="Heterokaryon incompatibility" evidence="1">
    <location>
        <begin position="46"/>
        <end position="155"/>
    </location>
</feature>
<sequence>METLFFKYQPFSRLREIRLVTILPDKPPTAIRGKLSHVDMNSNPHYECLSYAWGAGDGEEQITIDGFSFLVSSTLLVALEHLRHPSEARKMWIDAICINQTDIGERSQQVAIMQEIYQHATRVIVWLGPPTESSEKAMAFLTTMAASWERYRSQRILSSGIARRSQSSSASSKWGAGEAPAAFWSNEIPATPVAEDRTEIREDNNLSERHESHQGQSIVVSPFIEPGETSPLLPLPPTWHEVEGHETSKITIWERLQIFLQRHITELSIWQSLALYVESLSEFFTRSPFFQRREDKFAWQEGVHYSEPDPEGQNDYSISSIIHFTNRTDHVITEYPIQYKDGLVEFFDDEWEAHWQSLDELLARPWWGRTWIVQEVWCASKILLQCGTTKIEWKEFQDAMDYSEGWDQMGDRIKGTRREAEWGTLRRRYTLAIHLAKARVKNGAFSSLLWNTWDRESTDPRDKVFAIQALVNQAEDIPAPDYTKSMRQVYCEVARDIIANKGQMDILLAASGTNNSSSLPSWVPDWRCEANAKKPTLLVNRGYMMTLFREGSMAEPELYGHGYHASGNSKPVAWFSKDLSVLTVLAKKVDSVAEIGGADIEKFDDDHFIQESVDFVRRSKSASAKIKLSEEAAGTNNPDSIDVSLVISVLAGGWFREEDQSLVIRNTMRQRRLLVSKQGYIGIGPVDTQVGDVVFIISGCNFPMVLRPRKNKFIVVGEAYVHGFMHEEFPARSSRPWRKIYLV</sequence>
<organism evidence="2 3">
    <name type="scientific">Corynespora cassiicola Philippines</name>
    <dbReference type="NCBI Taxonomy" id="1448308"/>
    <lineage>
        <taxon>Eukaryota</taxon>
        <taxon>Fungi</taxon>
        <taxon>Dikarya</taxon>
        <taxon>Ascomycota</taxon>
        <taxon>Pezizomycotina</taxon>
        <taxon>Dothideomycetes</taxon>
        <taxon>Pleosporomycetidae</taxon>
        <taxon>Pleosporales</taxon>
        <taxon>Corynesporascaceae</taxon>
        <taxon>Corynespora</taxon>
    </lineage>
</organism>
<dbReference type="PANTHER" id="PTHR24148">
    <property type="entry name" value="ANKYRIN REPEAT DOMAIN-CONTAINING PROTEIN 39 HOMOLOG-RELATED"/>
    <property type="match status" value="1"/>
</dbReference>